<evidence type="ECO:0000313" key="8">
    <source>
        <dbReference type="EMBL" id="MDH7637410.1"/>
    </source>
</evidence>
<accession>A0ABT6MWI7</accession>
<name>A0ABT6MWI7_9SPHN</name>
<dbReference type="Pfam" id="PF00355">
    <property type="entry name" value="Rieske"/>
    <property type="match status" value="1"/>
</dbReference>
<sequence length="418" mass="47490">MLDEDTRFDWAESAERQREVARDMQRKMNELVRTKTTDREAGPMRNDPAAYTDPQWFEAEKREIFRKMPILVGLTRDIEKPGDKMLFDAVGPSILILRKKDGTVGAYLNMCPHRAAKVVTDCSRNSSRMTCPFHGWTFDLEGKLIGFPGKEGFEGIDREEIGLIKVPVAERHGMIFVIATPGDQEIDIDAHLGDFGPELAQLGLEHAKPVKKSRLDVDANWKYALDTYGEGYHFSTLHPTSIGLSAMTDVMLYQGFGPHHRLGFPHVSAAEESQKPESEWAEKPYGGIHMMFPNTVFNISTLERYAADGVPTIGDNKGPDHAFGIYRMFPGDEPGKAFTMMATYRTGRIDDEEDTTPWEQFHDFIENVVRTEDYSVSKDGQNNLEYAPEDFRMIYGSNEISLQRFHRQIAKRIGRPID</sequence>
<feature type="domain" description="Rieske" evidence="7">
    <location>
        <begin position="71"/>
        <end position="177"/>
    </location>
</feature>
<dbReference type="InterPro" id="IPR015879">
    <property type="entry name" value="Ring_hydroxy_dOase_asu_C_dom"/>
</dbReference>
<dbReference type="CDD" id="cd03469">
    <property type="entry name" value="Rieske_RO_Alpha_N"/>
    <property type="match status" value="1"/>
</dbReference>
<dbReference type="SUPFAM" id="SSF55961">
    <property type="entry name" value="Bet v1-like"/>
    <property type="match status" value="1"/>
</dbReference>
<dbReference type="InterPro" id="IPR036922">
    <property type="entry name" value="Rieske_2Fe-2S_sf"/>
</dbReference>
<dbReference type="SUPFAM" id="SSF50022">
    <property type="entry name" value="ISP domain"/>
    <property type="match status" value="1"/>
</dbReference>
<keyword evidence="5" id="KW-0408">Iron</keyword>
<evidence type="ECO:0000256" key="4">
    <source>
        <dbReference type="ARBA" id="ARBA00023002"/>
    </source>
</evidence>
<evidence type="ECO:0000259" key="7">
    <source>
        <dbReference type="PROSITE" id="PS51296"/>
    </source>
</evidence>
<keyword evidence="3" id="KW-0479">Metal-binding</keyword>
<dbReference type="Gene3D" id="2.102.10.10">
    <property type="entry name" value="Rieske [2Fe-2S] iron-sulphur domain"/>
    <property type="match status" value="1"/>
</dbReference>
<gene>
    <name evidence="8" type="ORF">QGN17_01580</name>
</gene>
<dbReference type="InterPro" id="IPR017941">
    <property type="entry name" value="Rieske_2Fe-2S"/>
</dbReference>
<evidence type="ECO:0000256" key="3">
    <source>
        <dbReference type="ARBA" id="ARBA00022723"/>
    </source>
</evidence>
<proteinExistence type="predicted"/>
<dbReference type="PANTHER" id="PTHR43756">
    <property type="entry name" value="CHOLINE MONOOXYGENASE, CHLOROPLASTIC"/>
    <property type="match status" value="1"/>
</dbReference>
<keyword evidence="4" id="KW-0560">Oxidoreductase</keyword>
<organism evidence="8 9">
    <name type="scientific">Sphingomonas oryzagri</name>
    <dbReference type="NCBI Taxonomy" id="3042314"/>
    <lineage>
        <taxon>Bacteria</taxon>
        <taxon>Pseudomonadati</taxon>
        <taxon>Pseudomonadota</taxon>
        <taxon>Alphaproteobacteria</taxon>
        <taxon>Sphingomonadales</taxon>
        <taxon>Sphingomonadaceae</taxon>
        <taxon>Sphingomonas</taxon>
    </lineage>
</organism>
<evidence type="ECO:0000313" key="9">
    <source>
        <dbReference type="Proteomes" id="UP001160625"/>
    </source>
</evidence>
<dbReference type="EMBL" id="JARYGZ010000001">
    <property type="protein sequence ID" value="MDH7637410.1"/>
    <property type="molecule type" value="Genomic_DNA"/>
</dbReference>
<dbReference type="RefSeq" id="WP_281042762.1">
    <property type="nucleotide sequence ID" value="NZ_JARYGZ010000001.1"/>
</dbReference>
<dbReference type="PANTHER" id="PTHR43756:SF5">
    <property type="entry name" value="CHOLINE MONOOXYGENASE, CHLOROPLASTIC"/>
    <property type="match status" value="1"/>
</dbReference>
<reference evidence="8" key="1">
    <citation type="submission" date="2023-04" db="EMBL/GenBank/DDBJ databases">
        <title>Sphingomonas sp. MAHUQ-71 isolated from rice field.</title>
        <authorList>
            <person name="Huq M.A."/>
        </authorList>
    </citation>
    <scope>NUCLEOTIDE SEQUENCE</scope>
    <source>
        <strain evidence="8">MAHUQ-71</strain>
    </source>
</reference>
<protein>
    <submittedName>
        <fullName evidence="8">SRPBCC family protein</fullName>
    </submittedName>
</protein>
<dbReference type="Proteomes" id="UP001160625">
    <property type="component" value="Unassembled WGS sequence"/>
</dbReference>
<evidence type="ECO:0000256" key="1">
    <source>
        <dbReference type="ARBA" id="ARBA00001962"/>
    </source>
</evidence>
<comment type="cofactor">
    <cofactor evidence="1">
        <name>Fe cation</name>
        <dbReference type="ChEBI" id="CHEBI:24875"/>
    </cofactor>
</comment>
<dbReference type="InterPro" id="IPR001663">
    <property type="entry name" value="Rng_hydr_dOase-A"/>
</dbReference>
<evidence type="ECO:0000256" key="6">
    <source>
        <dbReference type="ARBA" id="ARBA00023014"/>
    </source>
</evidence>
<evidence type="ECO:0000256" key="5">
    <source>
        <dbReference type="ARBA" id="ARBA00023004"/>
    </source>
</evidence>
<keyword evidence="9" id="KW-1185">Reference proteome</keyword>
<dbReference type="Gene3D" id="3.90.380.10">
    <property type="entry name" value="Naphthalene 1,2-dioxygenase Alpha Subunit, Chain A, domain 1"/>
    <property type="match status" value="1"/>
</dbReference>
<comment type="caution">
    <text evidence="8">The sequence shown here is derived from an EMBL/GenBank/DDBJ whole genome shotgun (WGS) entry which is preliminary data.</text>
</comment>
<keyword evidence="6" id="KW-0411">Iron-sulfur</keyword>
<evidence type="ECO:0000256" key="2">
    <source>
        <dbReference type="ARBA" id="ARBA00022714"/>
    </source>
</evidence>
<dbReference type="Pfam" id="PF00848">
    <property type="entry name" value="Ring_hydroxyl_A"/>
    <property type="match status" value="1"/>
</dbReference>
<dbReference type="PRINTS" id="PR00090">
    <property type="entry name" value="RNGDIOXGNASE"/>
</dbReference>
<keyword evidence="2" id="KW-0001">2Fe-2S</keyword>
<dbReference type="PROSITE" id="PS51296">
    <property type="entry name" value="RIESKE"/>
    <property type="match status" value="1"/>
</dbReference>